<keyword evidence="4" id="KW-1185">Reference proteome</keyword>
<evidence type="ECO:0000256" key="1">
    <source>
        <dbReference type="SAM" id="MobiDB-lite"/>
    </source>
</evidence>
<feature type="region of interest" description="Disordered" evidence="1">
    <location>
        <begin position="58"/>
        <end position="78"/>
    </location>
</feature>
<dbReference type="RefSeq" id="WP_084090583.1">
    <property type="nucleotide sequence ID" value="NZ_FWXD01000010.1"/>
</dbReference>
<keyword evidence="2" id="KW-0812">Transmembrane</keyword>
<evidence type="ECO:0000313" key="4">
    <source>
        <dbReference type="Proteomes" id="UP000192761"/>
    </source>
</evidence>
<dbReference type="OrthoDB" id="8596190at2"/>
<gene>
    <name evidence="3" type="ORF">SAMN02745857_01923</name>
</gene>
<keyword evidence="2" id="KW-1133">Transmembrane helix</keyword>
<dbReference type="EMBL" id="FWXD01000010">
    <property type="protein sequence ID" value="SMC24684.1"/>
    <property type="molecule type" value="Genomic_DNA"/>
</dbReference>
<feature type="transmembrane region" description="Helical" evidence="2">
    <location>
        <begin position="12"/>
        <end position="33"/>
    </location>
</feature>
<organism evidence="3 4">
    <name type="scientific">Andreprevotia lacus DSM 23236</name>
    <dbReference type="NCBI Taxonomy" id="1121001"/>
    <lineage>
        <taxon>Bacteria</taxon>
        <taxon>Pseudomonadati</taxon>
        <taxon>Pseudomonadota</taxon>
        <taxon>Betaproteobacteria</taxon>
        <taxon>Neisseriales</taxon>
        <taxon>Chitinibacteraceae</taxon>
        <taxon>Andreprevotia</taxon>
    </lineage>
</organism>
<keyword evidence="2" id="KW-0472">Membrane</keyword>
<dbReference type="Proteomes" id="UP000192761">
    <property type="component" value="Unassembled WGS sequence"/>
</dbReference>
<name>A0A1W1XLH6_9NEIS</name>
<dbReference type="AlphaFoldDB" id="A0A1W1XLH6"/>
<reference evidence="3 4" key="1">
    <citation type="submission" date="2017-04" db="EMBL/GenBank/DDBJ databases">
        <authorList>
            <person name="Afonso C.L."/>
            <person name="Miller P.J."/>
            <person name="Scott M.A."/>
            <person name="Spackman E."/>
            <person name="Goraichik I."/>
            <person name="Dimitrov K.M."/>
            <person name="Suarez D.L."/>
            <person name="Swayne D.E."/>
        </authorList>
    </citation>
    <scope>NUCLEOTIDE SEQUENCE [LARGE SCALE GENOMIC DNA]</scope>
    <source>
        <strain evidence="3 4">DSM 23236</strain>
    </source>
</reference>
<proteinExistence type="predicted"/>
<protein>
    <submittedName>
        <fullName evidence="3">Uncharacterized protein</fullName>
    </submittedName>
</protein>
<evidence type="ECO:0000313" key="3">
    <source>
        <dbReference type="EMBL" id="SMC24684.1"/>
    </source>
</evidence>
<sequence>MPRPRSTLLKTGLPLWAEITLIVAVKFCLLWGAKALWFSHPLTHTHQMSVPQEDIGRQILGTPNAGASSPIDHTGAQP</sequence>
<accession>A0A1W1XLH6</accession>
<dbReference type="STRING" id="1121001.SAMN02745857_01923"/>
<evidence type="ECO:0000256" key="2">
    <source>
        <dbReference type="SAM" id="Phobius"/>
    </source>
</evidence>